<dbReference type="Pfam" id="PF18190">
    <property type="entry name" value="Plk4_PB1"/>
    <property type="match status" value="1"/>
</dbReference>
<dbReference type="InterPro" id="IPR000719">
    <property type="entry name" value="Prot_kinase_dom"/>
</dbReference>
<dbReference type="PANTHER" id="PTHR24345">
    <property type="entry name" value="SERINE/THREONINE-PROTEIN KINASE PLK"/>
    <property type="match status" value="1"/>
</dbReference>
<evidence type="ECO:0000259" key="20">
    <source>
        <dbReference type="PROSITE" id="PS50011"/>
    </source>
</evidence>
<feature type="binding site" evidence="17">
    <location>
        <position position="55"/>
    </location>
    <ligand>
        <name>ATP</name>
        <dbReference type="ChEBI" id="CHEBI:30616"/>
    </ligand>
</feature>
<dbReference type="PROSITE" id="PS51984">
    <property type="entry name" value="CPB1"/>
    <property type="match status" value="1"/>
</dbReference>
<comment type="subunit">
    <text evidence="3">Monomer.</text>
</comment>
<dbReference type="InParanoid" id="I7M7Z4"/>
<evidence type="ECO:0000256" key="12">
    <source>
        <dbReference type="ARBA" id="ARBA00022837"/>
    </source>
</evidence>
<keyword evidence="6" id="KW-0723">Serine/threonine-protein kinase</keyword>
<feature type="region of interest" description="Disordered" evidence="19">
    <location>
        <begin position="628"/>
        <end position="675"/>
    </location>
</feature>
<dbReference type="InterPro" id="IPR047108">
    <property type="entry name" value="Plk4-like_POLO_box_2_sf"/>
</dbReference>
<feature type="coiled-coil region" evidence="18">
    <location>
        <begin position="54"/>
        <end position="81"/>
    </location>
</feature>
<dbReference type="KEGG" id="tet:TTHERM_00188850"/>
<proteinExistence type="inferred from homology"/>
<keyword evidence="10 17" id="KW-0547">Nucleotide-binding</keyword>
<evidence type="ECO:0000256" key="3">
    <source>
        <dbReference type="ARBA" id="ARBA00011245"/>
    </source>
</evidence>
<dbReference type="FunFam" id="1.10.510.10:FF:000571">
    <property type="entry name" value="Maternal embryonic leucine zipper kinase"/>
    <property type="match status" value="1"/>
</dbReference>
<evidence type="ECO:0000313" key="23">
    <source>
        <dbReference type="EMBL" id="EAR96316.2"/>
    </source>
</evidence>
<evidence type="ECO:0000259" key="22">
    <source>
        <dbReference type="PROSITE" id="PS51985"/>
    </source>
</evidence>
<feature type="domain" description="Cryptic POLO box 2 (CPB2)" evidence="22">
    <location>
        <begin position="1022"/>
        <end position="1118"/>
    </location>
</feature>
<dbReference type="Gene3D" id="3.30.1120.130">
    <property type="match status" value="1"/>
</dbReference>
<name>I7M7Z4_TETTS</name>
<dbReference type="RefSeq" id="XP_001016561.2">
    <property type="nucleotide sequence ID" value="XM_001016561.2"/>
</dbReference>
<dbReference type="Gene3D" id="3.30.1120.120">
    <property type="match status" value="1"/>
</dbReference>
<dbReference type="EMBL" id="GG662693">
    <property type="protein sequence ID" value="EAR96316.2"/>
    <property type="molecule type" value="Genomic_DNA"/>
</dbReference>
<evidence type="ECO:0000256" key="4">
    <source>
        <dbReference type="ARBA" id="ARBA00012513"/>
    </source>
</evidence>
<keyword evidence="9" id="KW-0677">Repeat</keyword>
<evidence type="ECO:0000256" key="18">
    <source>
        <dbReference type="SAM" id="Coils"/>
    </source>
</evidence>
<dbReference type="InterPro" id="IPR011009">
    <property type="entry name" value="Kinase-like_dom_sf"/>
</dbReference>
<keyword evidence="18" id="KW-0175">Coiled coil</keyword>
<dbReference type="InterPro" id="IPR008271">
    <property type="entry name" value="Ser/Thr_kinase_AS"/>
</dbReference>
<dbReference type="PROSITE" id="PS51985">
    <property type="entry name" value="CPB2"/>
    <property type="match status" value="1"/>
</dbReference>
<evidence type="ECO:0000256" key="2">
    <source>
        <dbReference type="ARBA" id="ARBA00004496"/>
    </source>
</evidence>
<dbReference type="SMART" id="SM00220">
    <property type="entry name" value="S_TKc"/>
    <property type="match status" value="1"/>
</dbReference>
<comment type="similarity">
    <text evidence="14">Belongs to the protein kinase superfamily. Ser/Thr protein kinase family. CDPK subfamily.</text>
</comment>
<dbReference type="Pfam" id="PF00069">
    <property type="entry name" value="Pkinase"/>
    <property type="match status" value="1"/>
</dbReference>
<evidence type="ECO:0000259" key="21">
    <source>
        <dbReference type="PROSITE" id="PS51984"/>
    </source>
</evidence>
<evidence type="ECO:0000313" key="24">
    <source>
        <dbReference type="Proteomes" id="UP000009168"/>
    </source>
</evidence>
<keyword evidence="8" id="KW-0479">Metal-binding</keyword>
<dbReference type="InterPro" id="IPR046437">
    <property type="entry name" value="Ser_Thr-PK_POLO_box_1_sf"/>
</dbReference>
<dbReference type="AlphaFoldDB" id="I7M7Z4"/>
<evidence type="ECO:0000256" key="19">
    <source>
        <dbReference type="SAM" id="MobiDB-lite"/>
    </source>
</evidence>
<accession>I7M7Z4</accession>
<evidence type="ECO:0000256" key="8">
    <source>
        <dbReference type="ARBA" id="ARBA00022723"/>
    </source>
</evidence>
<comment type="subcellular location">
    <subcellularLocation>
        <location evidence="2">Cytoplasm</location>
    </subcellularLocation>
</comment>
<dbReference type="GO" id="GO:0005737">
    <property type="term" value="C:cytoplasm"/>
    <property type="evidence" value="ECO:0007669"/>
    <property type="project" value="UniProtKB-SubCell"/>
</dbReference>
<evidence type="ECO:0000256" key="1">
    <source>
        <dbReference type="ARBA" id="ARBA00001946"/>
    </source>
</evidence>
<gene>
    <name evidence="23" type="ORF">TTHERM_00188850</name>
</gene>
<evidence type="ECO:0000256" key="5">
    <source>
        <dbReference type="ARBA" id="ARBA00022490"/>
    </source>
</evidence>
<dbReference type="GO" id="GO:0005524">
    <property type="term" value="F:ATP binding"/>
    <property type="evidence" value="ECO:0007669"/>
    <property type="project" value="UniProtKB-UniRule"/>
</dbReference>
<keyword evidence="13 17" id="KW-0067">ATP-binding</keyword>
<dbReference type="Proteomes" id="UP000009168">
    <property type="component" value="Unassembled WGS sequence"/>
</dbReference>
<dbReference type="OrthoDB" id="345735at2759"/>
<comment type="cofactor">
    <cofactor evidence="1">
        <name>Mg(2+)</name>
        <dbReference type="ChEBI" id="CHEBI:18420"/>
    </cofactor>
</comment>
<dbReference type="SUPFAM" id="SSF56112">
    <property type="entry name" value="Protein kinase-like (PK-like)"/>
    <property type="match status" value="1"/>
</dbReference>
<dbReference type="GO" id="GO:0046872">
    <property type="term" value="F:metal ion binding"/>
    <property type="evidence" value="ECO:0007669"/>
    <property type="project" value="UniProtKB-KW"/>
</dbReference>
<dbReference type="PANTHER" id="PTHR24345:SF0">
    <property type="entry name" value="CELL CYCLE SERINE_THREONINE-PROTEIN KINASE CDC5_MSD2"/>
    <property type="match status" value="1"/>
</dbReference>
<evidence type="ECO:0000256" key="17">
    <source>
        <dbReference type="PROSITE-ProRule" id="PRU10141"/>
    </source>
</evidence>
<feature type="region of interest" description="Disordered" evidence="19">
    <location>
        <begin position="321"/>
        <end position="375"/>
    </location>
</feature>
<feature type="domain" description="Protein kinase" evidence="20">
    <location>
        <begin position="26"/>
        <end position="277"/>
    </location>
</feature>
<dbReference type="PROSITE" id="PS00108">
    <property type="entry name" value="PROTEIN_KINASE_ST"/>
    <property type="match status" value="1"/>
</dbReference>
<keyword evidence="7" id="KW-0808">Transferase</keyword>
<evidence type="ECO:0000256" key="13">
    <source>
        <dbReference type="ARBA" id="ARBA00022840"/>
    </source>
</evidence>
<reference evidence="24" key="1">
    <citation type="journal article" date="2006" name="PLoS Biol.">
        <title>Macronuclear genome sequence of the ciliate Tetrahymena thermophila, a model eukaryote.</title>
        <authorList>
            <person name="Eisen J.A."/>
            <person name="Coyne R.S."/>
            <person name="Wu M."/>
            <person name="Wu D."/>
            <person name="Thiagarajan M."/>
            <person name="Wortman J.R."/>
            <person name="Badger J.H."/>
            <person name="Ren Q."/>
            <person name="Amedeo P."/>
            <person name="Jones K.M."/>
            <person name="Tallon L.J."/>
            <person name="Delcher A.L."/>
            <person name="Salzberg S.L."/>
            <person name="Silva J.C."/>
            <person name="Haas B.J."/>
            <person name="Majoros W.H."/>
            <person name="Farzad M."/>
            <person name="Carlton J.M."/>
            <person name="Smith R.K. Jr."/>
            <person name="Garg J."/>
            <person name="Pearlman R.E."/>
            <person name="Karrer K.M."/>
            <person name="Sun L."/>
            <person name="Manning G."/>
            <person name="Elde N.C."/>
            <person name="Turkewitz A.P."/>
            <person name="Asai D.J."/>
            <person name="Wilkes D.E."/>
            <person name="Wang Y."/>
            <person name="Cai H."/>
            <person name="Collins K."/>
            <person name="Stewart B.A."/>
            <person name="Lee S.R."/>
            <person name="Wilamowska K."/>
            <person name="Weinberg Z."/>
            <person name="Ruzzo W.L."/>
            <person name="Wloga D."/>
            <person name="Gaertig J."/>
            <person name="Frankel J."/>
            <person name="Tsao C.-C."/>
            <person name="Gorovsky M.A."/>
            <person name="Keeling P.J."/>
            <person name="Waller R.F."/>
            <person name="Patron N.J."/>
            <person name="Cherry J.M."/>
            <person name="Stover N.A."/>
            <person name="Krieger C.J."/>
            <person name="del Toro C."/>
            <person name="Ryder H.F."/>
            <person name="Williamson S.C."/>
            <person name="Barbeau R.A."/>
            <person name="Hamilton E.P."/>
            <person name="Orias E."/>
        </authorList>
    </citation>
    <scope>NUCLEOTIDE SEQUENCE [LARGE SCALE GENOMIC DNA]</scope>
    <source>
        <strain evidence="24">SB210</strain>
    </source>
</reference>
<feature type="compositionally biased region" description="Polar residues" evidence="19">
    <location>
        <begin position="639"/>
        <end position="675"/>
    </location>
</feature>
<dbReference type="CDD" id="cd05117">
    <property type="entry name" value="STKc_CAMK"/>
    <property type="match status" value="1"/>
</dbReference>
<feature type="region of interest" description="Disordered" evidence="19">
    <location>
        <begin position="515"/>
        <end position="539"/>
    </location>
</feature>
<dbReference type="eggNOG" id="KOG0575">
    <property type="taxonomic scope" value="Eukaryota"/>
</dbReference>
<evidence type="ECO:0000256" key="14">
    <source>
        <dbReference type="ARBA" id="ARBA00024334"/>
    </source>
</evidence>
<dbReference type="InterPro" id="IPR017441">
    <property type="entry name" value="Protein_kinase_ATP_BS"/>
</dbReference>
<organism evidence="23 24">
    <name type="scientific">Tetrahymena thermophila (strain SB210)</name>
    <dbReference type="NCBI Taxonomy" id="312017"/>
    <lineage>
        <taxon>Eukaryota</taxon>
        <taxon>Sar</taxon>
        <taxon>Alveolata</taxon>
        <taxon>Ciliophora</taxon>
        <taxon>Intramacronucleata</taxon>
        <taxon>Oligohymenophorea</taxon>
        <taxon>Hymenostomatida</taxon>
        <taxon>Tetrahymenina</taxon>
        <taxon>Tetrahymenidae</taxon>
        <taxon>Tetrahymena</taxon>
    </lineage>
</organism>
<keyword evidence="5" id="KW-0963">Cytoplasm</keyword>
<keyword evidence="12" id="KW-0106">Calcium</keyword>
<dbReference type="Gene3D" id="1.10.510.10">
    <property type="entry name" value="Transferase(Phosphotransferase) domain 1"/>
    <property type="match status" value="1"/>
</dbReference>
<dbReference type="GO" id="GO:0004674">
    <property type="term" value="F:protein serine/threonine kinase activity"/>
    <property type="evidence" value="ECO:0007669"/>
    <property type="project" value="UniProtKB-KW"/>
</dbReference>
<keyword evidence="11 23" id="KW-0418">Kinase</keyword>
<protein>
    <recommendedName>
        <fullName evidence="4">non-specific serine/threonine protein kinase</fullName>
        <ecNumber evidence="4">2.7.11.1</ecNumber>
    </recommendedName>
</protein>
<comment type="catalytic activity">
    <reaction evidence="16">
        <text>L-seryl-[protein] + ATP = O-phospho-L-seryl-[protein] + ADP + H(+)</text>
        <dbReference type="Rhea" id="RHEA:17989"/>
        <dbReference type="Rhea" id="RHEA-COMP:9863"/>
        <dbReference type="Rhea" id="RHEA-COMP:11604"/>
        <dbReference type="ChEBI" id="CHEBI:15378"/>
        <dbReference type="ChEBI" id="CHEBI:29999"/>
        <dbReference type="ChEBI" id="CHEBI:30616"/>
        <dbReference type="ChEBI" id="CHEBI:83421"/>
        <dbReference type="ChEBI" id="CHEBI:456216"/>
        <dbReference type="EC" id="2.7.11.1"/>
    </reaction>
</comment>
<dbReference type="FunFam" id="3.30.200.20:FF:000315">
    <property type="entry name" value="Calcium-dependent protein kinase 3"/>
    <property type="match status" value="1"/>
</dbReference>
<evidence type="ECO:0000256" key="16">
    <source>
        <dbReference type="ARBA" id="ARBA00048679"/>
    </source>
</evidence>
<dbReference type="EC" id="2.7.11.1" evidence="4"/>
<dbReference type="GeneID" id="7844661"/>
<dbReference type="InterPro" id="IPR033698">
    <property type="entry name" value="POLO_box_Plk4_2"/>
</dbReference>
<feature type="compositionally biased region" description="Low complexity" evidence="19">
    <location>
        <begin position="516"/>
        <end position="538"/>
    </location>
</feature>
<evidence type="ECO:0000256" key="9">
    <source>
        <dbReference type="ARBA" id="ARBA00022737"/>
    </source>
</evidence>
<sequence length="1118" mass="127993">MIYTQVSDELSFKDIEASLDYDIKSYNIIQPLGQGANGFVCKIEDFKSKECYAMKVVDKKRKDIQNVMKRLDQEIKIQKELDHPNIIKLFKHFEDDQNHYLIMELAQNGEIKDYLNINKPLSESQILDFSYQLACGIKYLHDKDIVHRDLKLNNVLLSNGKIKIADFGLATKVNDENPECNTMCGTANYLSPEILNSKGYGKKTDIWSFGCILYALCSGNLPFFSGNPSQTIQNIKEGKWQLPQNISDNVKDLLSNTLNWDQNSRFSIEQVLSHKFYEKKHKQSIIIFNQGADAISNQQNKLSTPNKVLLDWTSPRFNAPIHLQQKSQSSQKKNKRISNLKNQKSLTSMKLDLSDCNKENQPNLINSSNNKSNNTAIIEKQKSTKSNTYKEQQNIQSNQQNSLGMSNIFLTTARSINLADNSIIMSTLQDNQLNNTNNKKENTKPTQKLQYYLQQNSNTSQQLKQSSILNNQGQASGYNNSRNRFDLSCNNVINQNKSQQSLLQYNGYKSQSVIPQQQQAFSQNSQQISNKNQPQQQNTKELTPKQFNPYLSQNSEKTQQDYSNNAFKSYRSTSSLHQNISIANTSQTYRNPLQESQINKNNQQRQEAFDNTKQALHNVKKPLQYFSQQQQTQKDGDNQMFTQSQNNNTNKQMKGDNTLNGNLKYSSLSTNSQTLNKNDESYIHNYHQPRIRSQQSQQNVNLREKSPSCQFIQKNQEISSQNNCDGIKDLQNINKIQQNSQIKRNYSQQITPKEMQTNSNIQKLEYANRISQLCAKGDHNFLLEKKSSSNSNNNCQQNVQSSKNIRSLSNSQFTINSNIKQKIQKDTSELSIQVTDRQITFQGNEQNEKINFTKSPTQIQTRNNSKSFSQSVNCAPIASSKERKVSFVAQSADLQEQIQIIQSKSTQQTGAVNFADSKTQYQSNDTNSSFPVSPLSTQGLKANKVNTKNGIIEISENNWLSIECQNGQLIFKISPNGEQIQIQKFQKSKYQKKNYDLQSLPEKYIKLYTYAKVVCQTLKSKTPLVKIQNEKGTFMLMSNQPKQNYEVSLSNGYKVSHVIGTDIMTVKDKQNKEFIVYLSQQNLNKSIPQEITLAVKVSLEQMSSCLQKQNEQYLANFK</sequence>
<feature type="compositionally biased region" description="Polar residues" evidence="19">
    <location>
        <begin position="339"/>
        <end position="348"/>
    </location>
</feature>
<dbReference type="GO" id="GO:0005634">
    <property type="term" value="C:nucleus"/>
    <property type="evidence" value="ECO:0007669"/>
    <property type="project" value="TreeGrafter"/>
</dbReference>
<dbReference type="PROSITE" id="PS00107">
    <property type="entry name" value="PROTEIN_KINASE_ATP"/>
    <property type="match status" value="1"/>
</dbReference>
<keyword evidence="24" id="KW-1185">Reference proteome</keyword>
<dbReference type="STRING" id="312017.I7M7Z4"/>
<feature type="domain" description="Cryptic POLO box 1 (CPB1)" evidence="21">
    <location>
        <begin position="927"/>
        <end position="1021"/>
    </location>
</feature>
<evidence type="ECO:0000256" key="10">
    <source>
        <dbReference type="ARBA" id="ARBA00022741"/>
    </source>
</evidence>
<evidence type="ECO:0000256" key="15">
    <source>
        <dbReference type="ARBA" id="ARBA00047899"/>
    </source>
</evidence>
<evidence type="ECO:0000256" key="11">
    <source>
        <dbReference type="ARBA" id="ARBA00022777"/>
    </source>
</evidence>
<comment type="catalytic activity">
    <reaction evidence="15">
        <text>L-threonyl-[protein] + ATP = O-phospho-L-threonyl-[protein] + ADP + H(+)</text>
        <dbReference type="Rhea" id="RHEA:46608"/>
        <dbReference type="Rhea" id="RHEA-COMP:11060"/>
        <dbReference type="Rhea" id="RHEA-COMP:11605"/>
        <dbReference type="ChEBI" id="CHEBI:15378"/>
        <dbReference type="ChEBI" id="CHEBI:30013"/>
        <dbReference type="ChEBI" id="CHEBI:30616"/>
        <dbReference type="ChEBI" id="CHEBI:61977"/>
        <dbReference type="ChEBI" id="CHEBI:456216"/>
        <dbReference type="EC" id="2.7.11.1"/>
    </reaction>
</comment>
<dbReference type="PROSITE" id="PS50011">
    <property type="entry name" value="PROTEIN_KINASE_DOM"/>
    <property type="match status" value="1"/>
</dbReference>
<evidence type="ECO:0000256" key="7">
    <source>
        <dbReference type="ARBA" id="ARBA00022679"/>
    </source>
</evidence>
<dbReference type="InterPro" id="IPR033699">
    <property type="entry name" value="POLO_box_Plk4_1"/>
</dbReference>
<evidence type="ECO:0000256" key="6">
    <source>
        <dbReference type="ARBA" id="ARBA00022527"/>
    </source>
</evidence>